<dbReference type="Proteomes" id="UP001215151">
    <property type="component" value="Unassembled WGS sequence"/>
</dbReference>
<dbReference type="EMBL" id="JAPEVG010000382">
    <property type="protein sequence ID" value="KAJ8463604.1"/>
    <property type="molecule type" value="Genomic_DNA"/>
</dbReference>
<evidence type="ECO:0000313" key="3">
    <source>
        <dbReference type="Proteomes" id="UP001215151"/>
    </source>
</evidence>
<reference evidence="2" key="1">
    <citation type="submission" date="2022-11" db="EMBL/GenBank/DDBJ databases">
        <title>Genome Sequence of Cubamyces cubensis.</title>
        <authorList>
            <person name="Buettner E."/>
        </authorList>
    </citation>
    <scope>NUCLEOTIDE SEQUENCE</scope>
    <source>
        <strain evidence="2">MPL-01</strain>
    </source>
</reference>
<feature type="compositionally biased region" description="Acidic residues" evidence="1">
    <location>
        <begin position="236"/>
        <end position="257"/>
    </location>
</feature>
<feature type="region of interest" description="Disordered" evidence="1">
    <location>
        <begin position="376"/>
        <end position="454"/>
    </location>
</feature>
<name>A0AAD7X964_9APHY</name>
<protein>
    <submittedName>
        <fullName evidence="2">Uncharacterized protein</fullName>
    </submittedName>
</protein>
<feature type="region of interest" description="Disordered" evidence="1">
    <location>
        <begin position="225"/>
        <end position="344"/>
    </location>
</feature>
<keyword evidence="3" id="KW-1185">Reference proteome</keyword>
<organism evidence="2 3">
    <name type="scientific">Trametes cubensis</name>
    <dbReference type="NCBI Taxonomy" id="1111947"/>
    <lineage>
        <taxon>Eukaryota</taxon>
        <taxon>Fungi</taxon>
        <taxon>Dikarya</taxon>
        <taxon>Basidiomycota</taxon>
        <taxon>Agaricomycotina</taxon>
        <taxon>Agaricomycetes</taxon>
        <taxon>Polyporales</taxon>
        <taxon>Polyporaceae</taxon>
        <taxon>Trametes</taxon>
    </lineage>
</organism>
<gene>
    <name evidence="2" type="ORF">ONZ51_g10150</name>
</gene>
<sequence length="564" mass="61544">MGRSSTTATPQIQATTLSHSRKSVTMHRLEGCWRCYAPNPLRWMRNARPQQSLDGNGWNRALGLAMFEARRGSLTLVKTPTITPSHISFLPGTLPLRNLVQRLPTAMFFIDNGAFSFTYAVPSSSGMPFSEIRNIASASPSRLQPASGSENADPQSSPKASWYDVSDEDKVLSDMGIEDPEQEEELEVFKSIPGFDDAWEDEEPDTVIARLPRSQGVLEDERIEDYATDNSAYAADSEDLCGTSEDDESEDDGDGDSSDLSSIASDVGFVQDVDEDGGSSESSTASSDSELSESDEESAAEDGVCTDYVGSHAVDPHLVHEDDANDILGGSEPSQGDDADSSTSSVVSEVLLSVRAVHHTQASPARAVRRSMRIAAAKRDRDEDTGDWTVQSSRPAKRVRPNRRVASAQAESSPVRQPTGTRAQQQGNQRAQRTERKELTTKTPAVQPGKSRSGRIPISFLKSCVATQHTKVSCSVKGCTTVLDITQPFATRKHLRAHHQTQLKVAKIRCAWEGCGETISNGSNACGLLRHYDEAHLKLRYHCPGKGIHVTTSKDTLYRDQRDM</sequence>
<accession>A0AAD7X964</accession>
<proteinExistence type="predicted"/>
<evidence type="ECO:0000313" key="2">
    <source>
        <dbReference type="EMBL" id="KAJ8463604.1"/>
    </source>
</evidence>
<feature type="compositionally biased region" description="Low complexity" evidence="1">
    <location>
        <begin position="419"/>
        <end position="431"/>
    </location>
</feature>
<feature type="compositionally biased region" description="Polar residues" evidence="1">
    <location>
        <begin position="138"/>
        <end position="159"/>
    </location>
</feature>
<dbReference type="AlphaFoldDB" id="A0AAD7X964"/>
<feature type="region of interest" description="Disordered" evidence="1">
    <location>
        <begin position="138"/>
        <end position="165"/>
    </location>
</feature>
<feature type="compositionally biased region" description="Polar residues" evidence="1">
    <location>
        <begin position="409"/>
        <end position="418"/>
    </location>
</feature>
<feature type="compositionally biased region" description="Low complexity" evidence="1">
    <location>
        <begin position="279"/>
        <end position="289"/>
    </location>
</feature>
<comment type="caution">
    <text evidence="2">The sequence shown here is derived from an EMBL/GenBank/DDBJ whole genome shotgun (WGS) entry which is preliminary data.</text>
</comment>
<evidence type="ECO:0000256" key="1">
    <source>
        <dbReference type="SAM" id="MobiDB-lite"/>
    </source>
</evidence>
<feature type="compositionally biased region" description="Acidic residues" evidence="1">
    <location>
        <begin position="290"/>
        <end position="300"/>
    </location>
</feature>